<comment type="similarity">
    <text evidence="3">Belongs to the tryptophan 2-monooxygenase family.</text>
</comment>
<feature type="domain" description="Amine oxidase" evidence="10">
    <location>
        <begin position="122"/>
        <end position="424"/>
    </location>
</feature>
<dbReference type="PANTHER" id="PTHR10742:SF410">
    <property type="entry name" value="LYSINE-SPECIFIC HISTONE DEMETHYLASE 2"/>
    <property type="match status" value="1"/>
</dbReference>
<name>A0A8F9TY24_9BACT</name>
<keyword evidence="6" id="KW-0560">Oxidoreductase</keyword>
<evidence type="ECO:0000256" key="6">
    <source>
        <dbReference type="ARBA" id="ARBA00023002"/>
    </source>
</evidence>
<dbReference type="KEGG" id="ole:K0B96_05680"/>
<dbReference type="Proteomes" id="UP000825051">
    <property type="component" value="Chromosome"/>
</dbReference>
<evidence type="ECO:0000313" key="11">
    <source>
        <dbReference type="EMBL" id="QYM80106.1"/>
    </source>
</evidence>
<reference evidence="11" key="1">
    <citation type="submission" date="2021-08" db="EMBL/GenBank/DDBJ databases">
        <title>Genome of a novel bacterium of the phylum Verrucomicrobia, Oleiharenicola sp. KSB-15.</title>
        <authorList>
            <person name="Chung J.-H."/>
            <person name="Ahn J.-H."/>
            <person name="Yoon Y."/>
            <person name="Kim D.-Y."/>
            <person name="An S.-H."/>
            <person name="Park I."/>
            <person name="Yeon J."/>
        </authorList>
    </citation>
    <scope>NUCLEOTIDE SEQUENCE</scope>
    <source>
        <strain evidence="11">KSB-15</strain>
    </source>
</reference>
<gene>
    <name evidence="11" type="ORF">K0B96_05680</name>
</gene>
<dbReference type="InterPro" id="IPR036188">
    <property type="entry name" value="FAD/NAD-bd_sf"/>
</dbReference>
<comment type="pathway">
    <text evidence="2">Plant hormone metabolism; auxin biosynthesis.</text>
</comment>
<evidence type="ECO:0000256" key="1">
    <source>
        <dbReference type="ARBA" id="ARBA00001974"/>
    </source>
</evidence>
<evidence type="ECO:0000256" key="8">
    <source>
        <dbReference type="ARBA" id="ARBA00047321"/>
    </source>
</evidence>
<dbReference type="PANTHER" id="PTHR10742">
    <property type="entry name" value="FLAVIN MONOAMINE OXIDASE"/>
    <property type="match status" value="1"/>
</dbReference>
<dbReference type="Gene3D" id="3.50.50.60">
    <property type="entry name" value="FAD/NAD(P)-binding domain"/>
    <property type="match status" value="1"/>
</dbReference>
<protein>
    <recommendedName>
        <fullName evidence="5">Tryptophan 2-monooxygenase</fullName>
        <ecNumber evidence="4">1.13.12.3</ecNumber>
    </recommendedName>
</protein>
<dbReference type="EC" id="1.13.12.3" evidence="4"/>
<feature type="domain" description="Amine oxidase" evidence="10">
    <location>
        <begin position="13"/>
        <end position="82"/>
    </location>
</feature>
<keyword evidence="7" id="KW-0073">Auxin biosynthesis</keyword>
<dbReference type="RefSeq" id="WP_220164822.1">
    <property type="nucleotide sequence ID" value="NZ_CP080507.1"/>
</dbReference>
<evidence type="ECO:0000313" key="12">
    <source>
        <dbReference type="Proteomes" id="UP000825051"/>
    </source>
</evidence>
<dbReference type="Pfam" id="PF01593">
    <property type="entry name" value="Amino_oxidase"/>
    <property type="match status" value="2"/>
</dbReference>
<evidence type="ECO:0000256" key="2">
    <source>
        <dbReference type="ARBA" id="ARBA00004814"/>
    </source>
</evidence>
<evidence type="ECO:0000256" key="5">
    <source>
        <dbReference type="ARBA" id="ARBA00017871"/>
    </source>
</evidence>
<accession>A0A8F9TY24</accession>
<feature type="binding site" evidence="9">
    <location>
        <position position="201"/>
    </location>
    <ligand>
        <name>FAD</name>
        <dbReference type="ChEBI" id="CHEBI:57692"/>
    </ligand>
</feature>
<sequence length="438" mass="47065">MKDCDVIVIGAGVAGLAAAGGIARDGWHVRVIEARDRVGGRVWTIRPRGWCEPVELGAAFVHGGNAALWAAMRRAKMATRRTPGKHWLGNVDGIEATNDLSRRIVGVTQRIDAQRMRGWSFARFLKTVAGDVSADDRMLTESFVEGFEAASLDEMSAASLAGESPDDAEQFIVPGGYDGLVQQLAEEAVGAGAEFELKEEVTDVRWRKGDVAVRLRGGDMRRARAVVVTLPIGVWHQGSVTFAPRLRAKERAAARIGNGQVVRLTLRLDVGRWRALRARGRAPAGRLGFGFIHSRIAGVPVWWSMTKTPVLTGWAGGPAASVLRGATDGEVRQRAEQSLATLLGVPVTALRGAVRGIKLHRWDRDPWSGGAYSFVRAGGEGAARALRAVVQETMFFAGEATAEGEEVGTVHGALGSGVRAAEEVRNVFMVNARGRRGR</sequence>
<evidence type="ECO:0000256" key="4">
    <source>
        <dbReference type="ARBA" id="ARBA00012535"/>
    </source>
</evidence>
<dbReference type="InterPro" id="IPR002937">
    <property type="entry name" value="Amino_oxidase"/>
</dbReference>
<dbReference type="AlphaFoldDB" id="A0A8F9TY24"/>
<proteinExistence type="inferred from homology"/>
<dbReference type="SUPFAM" id="SSF51905">
    <property type="entry name" value="FAD/NAD(P)-binding domain"/>
    <property type="match status" value="1"/>
</dbReference>
<organism evidence="11 12">
    <name type="scientific">Horticoccus luteus</name>
    <dbReference type="NCBI Taxonomy" id="2862869"/>
    <lineage>
        <taxon>Bacteria</taxon>
        <taxon>Pseudomonadati</taxon>
        <taxon>Verrucomicrobiota</taxon>
        <taxon>Opitutia</taxon>
        <taxon>Opitutales</taxon>
        <taxon>Opitutaceae</taxon>
        <taxon>Horticoccus</taxon>
    </lineage>
</organism>
<feature type="binding site" evidence="9">
    <location>
        <begin position="33"/>
        <end position="34"/>
    </location>
    <ligand>
        <name>FAD</name>
        <dbReference type="ChEBI" id="CHEBI:57692"/>
    </ligand>
</feature>
<dbReference type="PRINTS" id="PR00757">
    <property type="entry name" value="AMINEOXDASEF"/>
</dbReference>
<dbReference type="InterPro" id="IPR001613">
    <property type="entry name" value="Flavin_amine_oxidase"/>
</dbReference>
<evidence type="ECO:0000256" key="9">
    <source>
        <dbReference type="PIRSR" id="PIRSR601613-1"/>
    </source>
</evidence>
<dbReference type="GO" id="GO:0050361">
    <property type="term" value="F:tryptophan 2-monooxygenase activity"/>
    <property type="evidence" value="ECO:0007669"/>
    <property type="project" value="UniProtKB-EC"/>
</dbReference>
<dbReference type="InterPro" id="IPR050281">
    <property type="entry name" value="Flavin_monoamine_oxidase"/>
</dbReference>
<dbReference type="GO" id="GO:0009851">
    <property type="term" value="P:auxin biosynthetic process"/>
    <property type="evidence" value="ECO:0007669"/>
    <property type="project" value="UniProtKB-KW"/>
</dbReference>
<evidence type="ECO:0000259" key="10">
    <source>
        <dbReference type="Pfam" id="PF01593"/>
    </source>
</evidence>
<comment type="catalytic activity">
    <reaction evidence="8">
        <text>L-tryptophan + O2 = indole-3-acetamide + CO2 + H2O</text>
        <dbReference type="Rhea" id="RHEA:16165"/>
        <dbReference type="ChEBI" id="CHEBI:15377"/>
        <dbReference type="ChEBI" id="CHEBI:15379"/>
        <dbReference type="ChEBI" id="CHEBI:16031"/>
        <dbReference type="ChEBI" id="CHEBI:16526"/>
        <dbReference type="ChEBI" id="CHEBI:57912"/>
        <dbReference type="EC" id="1.13.12.3"/>
    </reaction>
</comment>
<keyword evidence="12" id="KW-1185">Reference proteome</keyword>
<evidence type="ECO:0000256" key="3">
    <source>
        <dbReference type="ARBA" id="ARBA00005833"/>
    </source>
</evidence>
<comment type="cofactor">
    <cofactor evidence="1">
        <name>FAD</name>
        <dbReference type="ChEBI" id="CHEBI:57692"/>
    </cofactor>
</comment>
<dbReference type="EMBL" id="CP080507">
    <property type="protein sequence ID" value="QYM80106.1"/>
    <property type="molecule type" value="Genomic_DNA"/>
</dbReference>
<dbReference type="SUPFAM" id="SSF54373">
    <property type="entry name" value="FAD-linked reductases, C-terminal domain"/>
    <property type="match status" value="1"/>
</dbReference>
<evidence type="ECO:0000256" key="7">
    <source>
        <dbReference type="ARBA" id="ARBA00023070"/>
    </source>
</evidence>